<protein>
    <submittedName>
        <fullName evidence="2">Uncharacterized protein</fullName>
    </submittedName>
</protein>
<evidence type="ECO:0000256" key="1">
    <source>
        <dbReference type="SAM" id="MobiDB-lite"/>
    </source>
</evidence>
<feature type="region of interest" description="Disordered" evidence="1">
    <location>
        <begin position="1"/>
        <end position="23"/>
    </location>
</feature>
<name>A0A3M7RUL9_BRAPC</name>
<dbReference type="AlphaFoldDB" id="A0A3M7RUL9"/>
<dbReference type="EMBL" id="REGN01002590">
    <property type="protein sequence ID" value="RNA27149.1"/>
    <property type="molecule type" value="Genomic_DNA"/>
</dbReference>
<keyword evidence="3" id="KW-1185">Reference proteome</keyword>
<sequence length="121" mass="13525">MVKPTINPCNLAQGSDTRLGHHQSKAPPTINILKFIIELFRNFRSISASLHQDPQPLLQLINDNLGSSLSFEIEQMLFTSSITHFIVQTIEIDPYDEGSCGTMMRLTGFVFMLPCTLLTVS</sequence>
<evidence type="ECO:0000313" key="2">
    <source>
        <dbReference type="EMBL" id="RNA27149.1"/>
    </source>
</evidence>
<comment type="caution">
    <text evidence="2">The sequence shown here is derived from an EMBL/GenBank/DDBJ whole genome shotgun (WGS) entry which is preliminary data.</text>
</comment>
<dbReference type="Proteomes" id="UP000276133">
    <property type="component" value="Unassembled WGS sequence"/>
</dbReference>
<organism evidence="2 3">
    <name type="scientific">Brachionus plicatilis</name>
    <name type="common">Marine rotifer</name>
    <name type="synonym">Brachionus muelleri</name>
    <dbReference type="NCBI Taxonomy" id="10195"/>
    <lineage>
        <taxon>Eukaryota</taxon>
        <taxon>Metazoa</taxon>
        <taxon>Spiralia</taxon>
        <taxon>Gnathifera</taxon>
        <taxon>Rotifera</taxon>
        <taxon>Eurotatoria</taxon>
        <taxon>Monogononta</taxon>
        <taxon>Pseudotrocha</taxon>
        <taxon>Ploima</taxon>
        <taxon>Brachionidae</taxon>
        <taxon>Brachionus</taxon>
    </lineage>
</organism>
<accession>A0A3M7RUL9</accession>
<reference evidence="2 3" key="1">
    <citation type="journal article" date="2018" name="Sci. Rep.">
        <title>Genomic signatures of local adaptation to the degree of environmental predictability in rotifers.</title>
        <authorList>
            <person name="Franch-Gras L."/>
            <person name="Hahn C."/>
            <person name="Garcia-Roger E.M."/>
            <person name="Carmona M.J."/>
            <person name="Serra M."/>
            <person name="Gomez A."/>
        </authorList>
    </citation>
    <scope>NUCLEOTIDE SEQUENCE [LARGE SCALE GENOMIC DNA]</scope>
    <source>
        <strain evidence="2">HYR1</strain>
    </source>
</reference>
<proteinExistence type="predicted"/>
<evidence type="ECO:0000313" key="3">
    <source>
        <dbReference type="Proteomes" id="UP000276133"/>
    </source>
</evidence>
<feature type="compositionally biased region" description="Polar residues" evidence="1">
    <location>
        <begin position="7"/>
        <end position="16"/>
    </location>
</feature>
<gene>
    <name evidence="2" type="ORF">BpHYR1_028970</name>
</gene>